<accession>A0A238U9Q2</accession>
<keyword evidence="4" id="KW-0472">Membrane</keyword>
<protein>
    <submittedName>
        <fullName evidence="7">Probable lipoprotein, SusD/RagB family</fullName>
    </submittedName>
</protein>
<evidence type="ECO:0000256" key="4">
    <source>
        <dbReference type="ARBA" id="ARBA00023136"/>
    </source>
</evidence>
<dbReference type="EMBL" id="LT899436">
    <property type="protein sequence ID" value="SNR15832.1"/>
    <property type="molecule type" value="Genomic_DNA"/>
</dbReference>
<evidence type="ECO:0000313" key="8">
    <source>
        <dbReference type="Proteomes" id="UP000215214"/>
    </source>
</evidence>
<dbReference type="SUPFAM" id="SSF48452">
    <property type="entry name" value="TPR-like"/>
    <property type="match status" value="1"/>
</dbReference>
<evidence type="ECO:0000256" key="5">
    <source>
        <dbReference type="ARBA" id="ARBA00023237"/>
    </source>
</evidence>
<gene>
    <name evidence="7" type="ORF">TJEJU_2137</name>
</gene>
<organism evidence="7 8">
    <name type="scientific">Tenacibaculum jejuense</name>
    <dbReference type="NCBI Taxonomy" id="584609"/>
    <lineage>
        <taxon>Bacteria</taxon>
        <taxon>Pseudomonadati</taxon>
        <taxon>Bacteroidota</taxon>
        <taxon>Flavobacteriia</taxon>
        <taxon>Flavobacteriales</taxon>
        <taxon>Flavobacteriaceae</taxon>
        <taxon>Tenacibaculum</taxon>
    </lineage>
</organism>
<evidence type="ECO:0000259" key="6">
    <source>
        <dbReference type="Pfam" id="PF07980"/>
    </source>
</evidence>
<dbReference type="Gene3D" id="1.10.3780.10">
    <property type="entry name" value="SusD-like"/>
    <property type="match status" value="1"/>
</dbReference>
<feature type="domain" description="RagB/SusD" evidence="6">
    <location>
        <begin position="381"/>
        <end position="534"/>
    </location>
</feature>
<evidence type="ECO:0000256" key="1">
    <source>
        <dbReference type="ARBA" id="ARBA00004442"/>
    </source>
</evidence>
<dbReference type="OrthoDB" id="5694214at2"/>
<name>A0A238U9Q2_9FLAO</name>
<dbReference type="KEGG" id="tje:TJEJU_2137"/>
<dbReference type="Gene3D" id="1.25.40.390">
    <property type="match status" value="1"/>
</dbReference>
<keyword evidence="5" id="KW-0998">Cell outer membrane</keyword>
<dbReference type="Proteomes" id="UP000215214">
    <property type="component" value="Chromosome TJEJU"/>
</dbReference>
<reference evidence="7 8" key="1">
    <citation type="submission" date="2017-07" db="EMBL/GenBank/DDBJ databases">
        <authorList>
            <person name="Sun Z.S."/>
            <person name="Albrecht U."/>
            <person name="Echele G."/>
            <person name="Lee C.C."/>
        </authorList>
    </citation>
    <scope>NUCLEOTIDE SEQUENCE [LARGE SCALE GENOMIC DNA]</scope>
    <source>
        <strain evidence="8">type strain: KCTC 22618</strain>
    </source>
</reference>
<dbReference type="RefSeq" id="WP_095071915.1">
    <property type="nucleotide sequence ID" value="NZ_LT899436.1"/>
</dbReference>
<dbReference type="Pfam" id="PF07980">
    <property type="entry name" value="SusD_RagB"/>
    <property type="match status" value="1"/>
</dbReference>
<keyword evidence="7" id="KW-0449">Lipoprotein</keyword>
<sequence>MNIKNNIKKVLFFASITIFMWSCTEDLNIIPNDDQTTLSEELFKDEDAYKEVLAGIYANFSLTGTDGAESSNLDGLDAGTSQYGRTLLYLQTLAADQMIWSYENDQGVAEIQRNTWNAQNPIILGMYERARASVNFVNNFLNETTPEKLDSRNVSDATRQEIVNFRAEARLVRALAYYHLMDLFGKVSFSDENSIVNTPPEEASRSELFTFIESELKAIEADLIDPRQNEYGRADKAVAWMILAKIYLNAEVYIGSDRYTECIEYCNKILTAGYTLAPNYLDLFKADNDQGAARNEIIFAFISDGSLTQNFGPTTVMTNGAVGSIEKNGDALGVTTEGWGGALRVRAQFANLFNGGAFITDTRNTLTKAGRTVTITDIADRDSGFILAKYSNITSAGVAGGNQTFVDTDFPLFRLADVNLMYAEAVLRGGSGGSIGEAIKLVNDLRTRANNPQAITATDLTLDFVIDERARELHWEAHRRQDLIRFNRFTGGNYNWAWKGNATNGIALPNHFDLYPIPASALAPNPNLTQNPGY</sequence>
<keyword evidence="8" id="KW-1185">Reference proteome</keyword>
<comment type="similarity">
    <text evidence="2">Belongs to the SusD family.</text>
</comment>
<keyword evidence="3" id="KW-0732">Signal</keyword>
<dbReference type="GO" id="GO:0009279">
    <property type="term" value="C:cell outer membrane"/>
    <property type="evidence" value="ECO:0007669"/>
    <property type="project" value="UniProtKB-SubCell"/>
</dbReference>
<evidence type="ECO:0000313" key="7">
    <source>
        <dbReference type="EMBL" id="SNR15832.1"/>
    </source>
</evidence>
<dbReference type="InterPro" id="IPR011990">
    <property type="entry name" value="TPR-like_helical_dom_sf"/>
</dbReference>
<dbReference type="AlphaFoldDB" id="A0A238U9Q2"/>
<proteinExistence type="inferred from homology"/>
<evidence type="ECO:0000256" key="3">
    <source>
        <dbReference type="ARBA" id="ARBA00022729"/>
    </source>
</evidence>
<dbReference type="CDD" id="cd08977">
    <property type="entry name" value="SusD"/>
    <property type="match status" value="1"/>
</dbReference>
<evidence type="ECO:0000256" key="2">
    <source>
        <dbReference type="ARBA" id="ARBA00006275"/>
    </source>
</evidence>
<dbReference type="Gene3D" id="1.25.40.10">
    <property type="entry name" value="Tetratricopeptide repeat domain"/>
    <property type="match status" value="1"/>
</dbReference>
<comment type="subcellular location">
    <subcellularLocation>
        <location evidence="1">Cell outer membrane</location>
    </subcellularLocation>
</comment>
<dbReference type="InterPro" id="IPR012944">
    <property type="entry name" value="SusD_RagB_dom"/>
</dbReference>